<evidence type="ECO:0000256" key="1">
    <source>
        <dbReference type="SAM" id="Coils"/>
    </source>
</evidence>
<comment type="caution">
    <text evidence="5">The sequence shown here is derived from an EMBL/GenBank/DDBJ whole genome shotgun (WGS) entry which is preliminary data.</text>
</comment>
<evidence type="ECO:0000313" key="6">
    <source>
        <dbReference type="Proteomes" id="UP000751190"/>
    </source>
</evidence>
<organism evidence="5 6">
    <name type="scientific">Diacronema lutheri</name>
    <name type="common">Unicellular marine alga</name>
    <name type="synonym">Monochrysis lutheri</name>
    <dbReference type="NCBI Taxonomy" id="2081491"/>
    <lineage>
        <taxon>Eukaryota</taxon>
        <taxon>Haptista</taxon>
        <taxon>Haptophyta</taxon>
        <taxon>Pavlovophyceae</taxon>
        <taxon>Pavlovales</taxon>
        <taxon>Pavlovaceae</taxon>
        <taxon>Diacronema</taxon>
    </lineage>
</organism>
<evidence type="ECO:0000256" key="2">
    <source>
        <dbReference type="SAM" id="MobiDB-lite"/>
    </source>
</evidence>
<feature type="coiled-coil region" evidence="1">
    <location>
        <begin position="282"/>
        <end position="432"/>
    </location>
</feature>
<dbReference type="CDD" id="cd02440">
    <property type="entry name" value="AdoMet_MTases"/>
    <property type="match status" value="1"/>
</dbReference>
<dbReference type="GO" id="GO:0005730">
    <property type="term" value="C:nucleolus"/>
    <property type="evidence" value="ECO:0007669"/>
    <property type="project" value="TreeGrafter"/>
</dbReference>
<keyword evidence="3" id="KW-0732">Signal</keyword>
<protein>
    <recommendedName>
        <fullName evidence="4">Methyltransferase type 11 domain-containing protein</fullName>
    </recommendedName>
</protein>
<feature type="coiled-coil region" evidence="1">
    <location>
        <begin position="212"/>
        <end position="246"/>
    </location>
</feature>
<dbReference type="AlphaFoldDB" id="A0A8J5XIA6"/>
<feature type="region of interest" description="Disordered" evidence="2">
    <location>
        <begin position="481"/>
        <end position="502"/>
    </location>
</feature>
<dbReference type="SUPFAM" id="SSF53335">
    <property type="entry name" value="S-adenosyl-L-methionine-dependent methyltransferases"/>
    <property type="match status" value="1"/>
</dbReference>
<gene>
    <name evidence="5" type="ORF">KFE25_005996</name>
</gene>
<dbReference type="InterPro" id="IPR029063">
    <property type="entry name" value="SAM-dependent_MTases_sf"/>
</dbReference>
<dbReference type="PANTHER" id="PTHR12734:SF0">
    <property type="entry name" value="18S RRNA (GUANINE-N(7))-METHYLTRANSFERASE-RELATED"/>
    <property type="match status" value="1"/>
</dbReference>
<dbReference type="InterPro" id="IPR013216">
    <property type="entry name" value="Methyltransf_11"/>
</dbReference>
<dbReference type="Gene3D" id="3.40.50.150">
    <property type="entry name" value="Vaccinia Virus protein VP39"/>
    <property type="match status" value="1"/>
</dbReference>
<dbReference type="OrthoDB" id="514758at2759"/>
<reference evidence="5" key="1">
    <citation type="submission" date="2021-05" db="EMBL/GenBank/DDBJ databases">
        <title>The genome of the haptophyte Pavlova lutheri (Diacronema luteri, Pavlovales) - a model for lipid biosynthesis in eukaryotic algae.</title>
        <authorList>
            <person name="Hulatt C.J."/>
            <person name="Posewitz M.C."/>
        </authorList>
    </citation>
    <scope>NUCLEOTIDE SEQUENCE</scope>
    <source>
        <strain evidence="5">NIVA-4/92</strain>
    </source>
</reference>
<feature type="signal peptide" evidence="3">
    <location>
        <begin position="1"/>
        <end position="17"/>
    </location>
</feature>
<dbReference type="EMBL" id="JAGTXO010000002">
    <property type="protein sequence ID" value="KAG8469541.1"/>
    <property type="molecule type" value="Genomic_DNA"/>
</dbReference>
<dbReference type="PANTHER" id="PTHR12734">
    <property type="entry name" value="METHYLTRANSFERASE-RELATED"/>
    <property type="match status" value="1"/>
</dbReference>
<evidence type="ECO:0000313" key="5">
    <source>
        <dbReference type="EMBL" id="KAG8469541.1"/>
    </source>
</evidence>
<dbReference type="GO" id="GO:0016435">
    <property type="term" value="F:rRNA (guanine) methyltransferase activity"/>
    <property type="evidence" value="ECO:0007669"/>
    <property type="project" value="InterPro"/>
</dbReference>
<dbReference type="GO" id="GO:0070476">
    <property type="term" value="P:rRNA (guanine-N7)-methylation"/>
    <property type="evidence" value="ECO:0007669"/>
    <property type="project" value="InterPro"/>
</dbReference>
<evidence type="ECO:0000259" key="4">
    <source>
        <dbReference type="Pfam" id="PF08241"/>
    </source>
</evidence>
<dbReference type="Pfam" id="PF08241">
    <property type="entry name" value="Methyltransf_11"/>
    <property type="match status" value="1"/>
</dbReference>
<keyword evidence="1" id="KW-0175">Coiled coil</keyword>
<keyword evidence="6" id="KW-1185">Reference proteome</keyword>
<proteinExistence type="predicted"/>
<evidence type="ECO:0000256" key="3">
    <source>
        <dbReference type="SAM" id="SignalP"/>
    </source>
</evidence>
<dbReference type="InterPro" id="IPR039769">
    <property type="entry name" value="Bud23-like"/>
</dbReference>
<accession>A0A8J5XIA6</accession>
<feature type="domain" description="Methyltransferase type 11" evidence="4">
    <location>
        <begin position="567"/>
        <end position="662"/>
    </location>
</feature>
<dbReference type="Proteomes" id="UP000751190">
    <property type="component" value="Unassembled WGS sequence"/>
</dbReference>
<feature type="chain" id="PRO_5035212271" description="Methyltransferase type 11 domain-containing protein" evidence="3">
    <location>
        <begin position="18"/>
        <end position="928"/>
    </location>
</feature>
<sequence length="928" mass="98567">MLAAVCLVLAHGGAVHARVPAGAFVRAPQTRAAVRSNADGRGSGHGIDEPSAKAKEAIGTIEVLVSSVLSTVRTNTDTWLNSGWSVKKRAGQWLPEVRPNSEDIAMRLAPADAPARATAGGEGEVLDAIDVEITVPTAANGASAAPADLQAARRSGLAEVTSANLQTDFIAFLAEREAGGGGAVSVGWNGAVTFKSRAELARVVADFSYEKLRQISAAARALARYVDDLEAELETADVQVVQLRAQMRESARLAAERDAALADVQRRASEVESQLGATVAELEAGERALVEAEQRAEDAASELLELQRRLREAEARGESVAEQRREAESLGVKFETQLLDAERRALAGERTKRKLAAELDQLARARADADLRAQSANQLAQALEQRSLAAEAMAERKADELELMLSQRERNNAQLQQAVGALERRLEALAQAASAEPTGDDASSQGVLDVEGETRRLRAELRDIVDADTLDFRAAVAGASGAGGALGSSPTDGRSRVGGPPPLSRMRKAELVAECESHEIDSEGTVAELRARLRVERKRSQGERAVHLLYGLSAWDAGARLAPQLLVDVGCGAGASSEVPRACGHFVIGLDISPSMLAAAARSQDAICCDMGEGLPLRPSAHLDGGISISALQWLCSDELEPKLRALLMALHASLRPGARFVAQFYPSAPTDTKRLARCAAACGWGACAHESRASAHAVVFDLPHANRAARLFLCLERGDEREPGQPEARERASAVEPARCARASCASLLRCPCAWPHDASCSLQLHARSSAFCDELARRLGGAASAGTAWETRMQREHAQLAKRLQHALQRLWAEAGLAEPLVRAARERLRRPSAAPCGAPGGGHVSPADGLRRRARLEAWLAGEQRAHARHMHAAWQEASAAGLPALAADAEAEVLAMHALPCFASSDFYLCRAKRKRGAAATDAM</sequence>
<name>A0A8J5XIA6_DIALT</name>